<proteinExistence type="predicted"/>
<evidence type="ECO:0008006" key="2">
    <source>
        <dbReference type="Google" id="ProtNLM"/>
    </source>
</evidence>
<reference evidence="1" key="1">
    <citation type="submission" date="2019-08" db="EMBL/GenBank/DDBJ databases">
        <authorList>
            <person name="Kucharzyk K."/>
            <person name="Murdoch R.W."/>
            <person name="Higgins S."/>
            <person name="Loffler F."/>
        </authorList>
    </citation>
    <scope>NUCLEOTIDE SEQUENCE</scope>
</reference>
<protein>
    <recommendedName>
        <fullName evidence="2">DUF1292 domain-containing protein</fullName>
    </recommendedName>
</protein>
<dbReference type="EMBL" id="VSSQ01001378">
    <property type="protein sequence ID" value="MPM07802.1"/>
    <property type="molecule type" value="Genomic_DNA"/>
</dbReference>
<name>A0A644WVH4_9ZZZZ</name>
<dbReference type="Pfam" id="PF06949">
    <property type="entry name" value="DUF1292"/>
    <property type="match status" value="1"/>
</dbReference>
<gene>
    <name evidence="1" type="ORF">SDC9_54111</name>
</gene>
<comment type="caution">
    <text evidence="1">The sequence shown here is derived from an EMBL/GenBank/DDBJ whole genome shotgun (WGS) entry which is preliminary data.</text>
</comment>
<evidence type="ECO:0000313" key="1">
    <source>
        <dbReference type="EMBL" id="MPM07802.1"/>
    </source>
</evidence>
<accession>A0A644WVH4</accession>
<dbReference type="AlphaFoldDB" id="A0A644WVH4"/>
<organism evidence="1">
    <name type="scientific">bioreactor metagenome</name>
    <dbReference type="NCBI Taxonomy" id="1076179"/>
    <lineage>
        <taxon>unclassified sequences</taxon>
        <taxon>metagenomes</taxon>
        <taxon>ecological metagenomes</taxon>
    </lineage>
</organism>
<sequence length="109" mass="12454">MRGKGKEMEEPGNIVELVDESGKTVAFDLVMTFDYEGKRYAALLPVDQVDGVEDDEVVLLEIVKDKSGENYVSIENPILLDEVFQEFLDLFDEMIDEDEDAQDEEDKEE</sequence>
<dbReference type="InterPro" id="IPR009711">
    <property type="entry name" value="UPF0473"/>
</dbReference>